<dbReference type="AlphaFoldDB" id="A0A386WNA0"/>
<protein>
    <submittedName>
        <fullName evidence="1">Uncharacterized protein</fullName>
    </submittedName>
</protein>
<accession>A0A386WNA0</accession>
<gene>
    <name evidence="1" type="ORF">CSH63_19545</name>
</gene>
<dbReference type="EMBL" id="CP024087">
    <property type="protein sequence ID" value="AYF29621.1"/>
    <property type="molecule type" value="Genomic_DNA"/>
</dbReference>
<dbReference type="Proteomes" id="UP000267804">
    <property type="component" value="Chromosome"/>
</dbReference>
<evidence type="ECO:0000313" key="1">
    <source>
        <dbReference type="EMBL" id="AYF29621.1"/>
    </source>
</evidence>
<dbReference type="KEGG" id="mtua:CSH63_19545"/>
<organism evidence="1 2">
    <name type="scientific">Micromonospora tulbaghiae</name>
    <dbReference type="NCBI Taxonomy" id="479978"/>
    <lineage>
        <taxon>Bacteria</taxon>
        <taxon>Bacillati</taxon>
        <taxon>Actinomycetota</taxon>
        <taxon>Actinomycetes</taxon>
        <taxon>Micromonosporales</taxon>
        <taxon>Micromonosporaceae</taxon>
        <taxon>Micromonospora</taxon>
    </lineage>
</organism>
<dbReference type="RefSeq" id="WP_120571525.1">
    <property type="nucleotide sequence ID" value="NZ_CP024087.1"/>
</dbReference>
<reference evidence="1 2" key="1">
    <citation type="submission" date="2017-10" db="EMBL/GenBank/DDBJ databases">
        <title>Integration of genomic and chemical information greatly accelerates assignment of the full stereostructure of myelolactone, a potent inhibitor of myeloma from a marine-derived Micromonospora.</title>
        <authorList>
            <person name="Kim M.C."/>
            <person name="Machado H."/>
            <person name="Jensen P.R."/>
            <person name="Fenical W."/>
        </authorList>
    </citation>
    <scope>NUCLEOTIDE SEQUENCE [LARGE SCALE GENOMIC DNA]</scope>
    <source>
        <strain evidence="1 2">CNY-010</strain>
    </source>
</reference>
<proteinExistence type="predicted"/>
<name>A0A386WNA0_9ACTN</name>
<sequence length="147" mass="16425">MSQVEGLRLPKFFDYFGSPLKLVTTADGGIAGWRLSKDTGGWREASNLIDKVLFVGGDEISQISPDEFVQLTEHERGRYLSGDGPIFALYETVRAIEDTLQEERRYPTPQEQALIRGVRRRTFVMFEEQLQQAGDPAADPTIASTAS</sequence>
<evidence type="ECO:0000313" key="2">
    <source>
        <dbReference type="Proteomes" id="UP000267804"/>
    </source>
</evidence>